<dbReference type="InterPro" id="IPR052387">
    <property type="entry name" value="Fibrocystin"/>
</dbReference>
<dbReference type="OrthoDB" id="120976at2759"/>
<dbReference type="InterPro" id="IPR014756">
    <property type="entry name" value="Ig_E-set"/>
</dbReference>
<keyword evidence="6" id="KW-0964">Secreted</keyword>
<keyword evidence="8" id="KW-0472">Membrane</keyword>
<reference evidence="13" key="1">
    <citation type="journal article" date="2010" name="Science">
        <title>Plasticity of animal genome architecture unmasked by rapid evolution of a pelagic tunicate.</title>
        <authorList>
            <person name="Denoeud F."/>
            <person name="Henriet S."/>
            <person name="Mungpakdee S."/>
            <person name="Aury J.M."/>
            <person name="Da Silva C."/>
            <person name="Brinkmann H."/>
            <person name="Mikhaleva J."/>
            <person name="Olsen L.C."/>
            <person name="Jubin C."/>
            <person name="Canestro C."/>
            <person name="Bouquet J.M."/>
            <person name="Danks G."/>
            <person name="Poulain J."/>
            <person name="Campsteijn C."/>
            <person name="Adamski M."/>
            <person name="Cross I."/>
            <person name="Yadetie F."/>
            <person name="Muffato M."/>
            <person name="Louis A."/>
            <person name="Butcher S."/>
            <person name="Tsagkogeorga G."/>
            <person name="Konrad A."/>
            <person name="Singh S."/>
            <person name="Jensen M.F."/>
            <person name="Cong E.H."/>
            <person name="Eikeseth-Otteraa H."/>
            <person name="Noel B."/>
            <person name="Anthouard V."/>
            <person name="Porcel B.M."/>
            <person name="Kachouri-Lafond R."/>
            <person name="Nishino A."/>
            <person name="Ugolini M."/>
            <person name="Chourrout P."/>
            <person name="Nishida H."/>
            <person name="Aasland R."/>
            <person name="Huzurbazar S."/>
            <person name="Westhof E."/>
            <person name="Delsuc F."/>
            <person name="Lehrach H."/>
            <person name="Reinhardt R."/>
            <person name="Weissenbach J."/>
            <person name="Roy S.W."/>
            <person name="Artiguenave F."/>
            <person name="Postlethwait J.H."/>
            <person name="Manak J.R."/>
            <person name="Thompson E.M."/>
            <person name="Jaillon O."/>
            <person name="Du Pasquier L."/>
            <person name="Boudinot P."/>
            <person name="Liberles D.A."/>
            <person name="Volff J.N."/>
            <person name="Philippe H."/>
            <person name="Lenhard B."/>
            <person name="Roest Crollius H."/>
            <person name="Wincker P."/>
            <person name="Chourrout D."/>
        </authorList>
    </citation>
    <scope>NUCLEOTIDE SEQUENCE [LARGE SCALE GENOMIC DNA]</scope>
</reference>
<dbReference type="GO" id="GO:0005576">
    <property type="term" value="C:extracellular region"/>
    <property type="evidence" value="ECO:0007669"/>
    <property type="project" value="UniProtKB-SubCell"/>
</dbReference>
<name>E4XAZ2_OIKDI</name>
<evidence type="ECO:0000256" key="11">
    <source>
        <dbReference type="SAM" id="SignalP"/>
    </source>
</evidence>
<dbReference type="InterPro" id="IPR002909">
    <property type="entry name" value="IPT_dom"/>
</dbReference>
<dbReference type="Proteomes" id="UP000001307">
    <property type="component" value="Unassembled WGS sequence"/>
</dbReference>
<accession>E4XAZ2</accession>
<protein>
    <recommendedName>
        <fullName evidence="12">G8 domain-containing protein</fullName>
    </recommendedName>
</protein>
<dbReference type="Pfam" id="PF13330">
    <property type="entry name" value="Mucin2_WxxW"/>
    <property type="match status" value="1"/>
</dbReference>
<dbReference type="InterPro" id="IPR011050">
    <property type="entry name" value="Pectin_lyase_fold/virulence"/>
</dbReference>
<feature type="domain" description="G8" evidence="12">
    <location>
        <begin position="1018"/>
        <end position="1148"/>
    </location>
</feature>
<evidence type="ECO:0000256" key="5">
    <source>
        <dbReference type="ARBA" id="ARBA00022475"/>
    </source>
</evidence>
<dbReference type="InParanoid" id="E4XAZ2"/>
<dbReference type="InterPro" id="IPR019316">
    <property type="entry name" value="G8_domain"/>
</dbReference>
<keyword evidence="7 11" id="KW-0732">Signal</keyword>
<dbReference type="PROSITE" id="PS51484">
    <property type="entry name" value="G8"/>
    <property type="match status" value="2"/>
</dbReference>
<dbReference type="InterPro" id="IPR006626">
    <property type="entry name" value="PbH1"/>
</dbReference>
<dbReference type="GO" id="GO:0042995">
    <property type="term" value="C:cell projection"/>
    <property type="evidence" value="ECO:0007669"/>
    <property type="project" value="UniProtKB-SubCell"/>
</dbReference>
<dbReference type="SMART" id="SM01225">
    <property type="entry name" value="G8"/>
    <property type="match status" value="2"/>
</dbReference>
<keyword evidence="10" id="KW-0966">Cell projection</keyword>
<dbReference type="Pfam" id="PF10162">
    <property type="entry name" value="G8"/>
    <property type="match status" value="2"/>
</dbReference>
<evidence type="ECO:0000256" key="6">
    <source>
        <dbReference type="ARBA" id="ARBA00022525"/>
    </source>
</evidence>
<evidence type="ECO:0000256" key="3">
    <source>
        <dbReference type="ARBA" id="ARBA00004316"/>
    </source>
</evidence>
<evidence type="ECO:0000256" key="8">
    <source>
        <dbReference type="ARBA" id="ARBA00022989"/>
    </source>
</evidence>
<keyword evidence="9" id="KW-0325">Glycoprotein</keyword>
<evidence type="ECO:0000256" key="1">
    <source>
        <dbReference type="ARBA" id="ARBA00004167"/>
    </source>
</evidence>
<sequence>MGTFSPFLAFRLLALTRAAIDNAEFVSEKANKYEIKIQGNFKGGSSSFHLVSIDDESERFIPCHYEGGLIQPAGLVLPTKRERAWAVQRGMAHTIDAPERFKTEITCSAYLPEGSYYVARGHEICTDDENCLLVAGSYEDIDFSQISRNSGPVFNSITPDRVSVHGGGILTIQGSGFGTNAAYSFEGESAGGYKVIFIPRNGLDVKHGVLIEHKHRDNMMEVQVPEWENGVASDTDVELYYLNNGAYEKVGSKLLRRYWDRTPTVNWMSVSAMNPFRSSYWTSWRSLASGTNDDEWASNRYFQDFLLGEGDMCQSPIGIQARRVDTGELAQKTDQVFRHYNPYVGFQCVGEDQHSSEESQFSCLDYEVRYFCDKGVQIAGQLYTGRYGEEVEDGNRLRGPALINNENGNTYANCDYAWRDPDTDELHKSYASDSVAVCNIGTKNPNAAIGNQRFRTVTYDQGRGRVRTAGHFMGPSPDYTVYDFTIHGGINSVTPSSGGAGGGQLITVQGDGLSNTTQVNLGNQECAFSSFNEETGDYVCTTPSVDSCADNMGSWFPGARGLTAECCEGPGCDFVYADPADAPTITSINPSTFNGATTFILAGDNLDTANMEIYIGHVKCALSSVISSSATCDISDTSLPGGDVPLYVSSTTFGKVRTTTSLTVNAEITSVLPVGGSELGGQLITIDGVGLGGLDSVEMNGIACEVIEEVGSTVIIRSVAGTNPVIFTINGWGNEPYTFDSTGYMYSAPGSLSDTTGLAGILSVAGGQDLILSVSGSNDVGTEFVAIVSGGDEDFTSDSAAAAAVGRALDNVNQVFEFDFQVVEIQPTSGSLGGGTRLTVIGSGLSNNVEVLVCGNPCTNYDQTALKAGLIICDVPKPADGTTSCSVTVNEMVRGRKGRNSFNFNFSADQTPTVTSISHTKGGTAGGTEMTIIGSGFSGTDDFANVVTIVNPADPDNENSPECLITNMSDTEIFCTTSASALGSFKAIVNVYIEGKGNAQADESAVQFWYIDRYSSTYTWGCTDSSCKPTHGDIVVVSTGQTLLLDESTDLLAVLLIDGGTLIWDRQSGIKLQAEYIIVTKDGHFEIGTEEEPFCLDDDGNRMTAEMVLFGHHRSIRLPIYGAKVFAVRSGTVDMHGCDVITWTQLAQTADAGENVIKLEADIRQGAAGGWHVGDHIVVATTGPRLSMTQSEHVEIAGISADGTEITLNRTLNYMHLGVESFWEGANGQVKLEQKAEVGLLTRNIKFRGHNNEEWIEDLPECEHEFDSAQTSIQNCFLNKFNDEVGNDKFGAHLMFHKPQYGKVEYVEFSHTGQGFHLGRYSLHFHMSLEQPHSYFRGLGVHHTFNRAMTIHGTHDALFEWNVAYRCEGHNFFIEDGWEQNNTIQYNLGIFARPSSSMLNTDQSATTFWVTNTNNRVRHNHAAGAAFFGFWINPPSSHHHAGEQWFKDSGYAKCPDSQPVLEFNNNTAHSVGEYGFWIFLEYRPKEFDCGGTNGGNRQHNFENVVGWHNKRGFEIASAGNGVRIKNGVFSDNSISNFAFMESRDELFGDLSYGMQDGISIGYSGAHDSLNDCTSIGLETPWESGSTDVDGIRFFNFDHSKCKGIDACYASDFEDCGFTSEFKRVQWNNSPNRFRAKWRHVTILHDTDGTLSAPLNGEGSGGDGWPARMLGCVADASFSRGKDSSICPPTTAFHRLGLNNMPKVFDGRQMNMTSIYGEERGNFQKCRSTHGGGWMVLLPTGVENYVHWVGLGHVNNISYSANMYDVGETKEVWLSHEVQRVDYVTGLGDEMDVLPQSGDGNKKYYYGNDTLTVPGAHKGRLAMMFDRADCIAGSDNAGTPDKYCDNSFNLKMYKCFWEDCIPPPTDPPPVNPDQTTCRWSLPECWEDGVPEPGANVTITGSTHMLIDVPEINVDLLFVEGGLESFGDVQNMKYSKGKSSRTTYFMSQSAMKIGTAENPWPCDGSVHISLTGDKWSTEVGSPEAAIVIGAKAIAVLGGLEMHGCPRNFTKTYLKNVILPGYRDIRTTDATGWNVGDRIFIAPTSFDPREGEEFFIQAIDGNTITLDHQVEFRHAGVDETRTLKYGSDNHFGAEIGLLSHNIVIDGHSDSEDIFGGRLVVMRSAEENTGAQRYGWAQIQNVEFRGMGQFGYQEDDDQRVPIFLWGLQDASVADSVYNIQPSYVKDSAFHHCYNGGISTRFTTNFEISGNVMFDMVGGQHIVYLDSPVGATVTDNLISKIQFHAIYPPTAPDVKYEEGIEPSGFKITNTRDITFDGNTVAGGDGAGFETLFDVCDNTELCSYETTEPVMGSNSVHTTLRGVFWNNNGEGDCVKIANFVSWRNIHQCVFVQTSGGVVVENVLCVDNWSALWSWKIGPSPVSHGMDNRYSTFKNMIVDQFSETLTCNDFIIREKTANYKETKNSRTPGTRTGGTYGLMVPQFAAKAMKWPGKPLGVAEAYASLYGGSCFMDIQLLNYGEKCGRDFYGIGTSSRWSEHQHMMELQFVTFDGPETHRYQFSRPNLGWISIADCVDMDCDGLKRSMLVDLTGDFLGMPSTYIMAQSEYHYEQWVESDERRGLGDFRIPKTMVTTLDGHRIPFPEFAPKKGTIRNDQCTWNPNADGYECPMSNFAQLGFESFDHDSSTRRVAPIGLRDNERKIIDLSNGVMDVSCCFGYACLLRVTMNFFNLECGHTYQYHTSGTLPKHTRFHMFGTKSVSQAECKIRVELFTFRQNRQMIYLNGEYQRSNQQYTAPDGSDAWHFPVDSLKPELTEPAGANYFQRMEQVVYFNMEPGTYIDVKISNTILLELDVVMEMTIDEFWDHSELPRLLAVMLGIHESKIKMMNVIAEDSEPQRRRRSPYNRYENPTFDRRRRQAGNKFTVLLEAGSGVCNPSCPGARVTDERLEAIEIGNNLLAKLATGELNTLTNTTTESVGISIPEKDAEAPDWFDPETNGKFDFDSQLLIFYYRVEFHHCHCPRPRRKRHSCRRRSCTV</sequence>
<evidence type="ECO:0000256" key="10">
    <source>
        <dbReference type="ARBA" id="ARBA00023273"/>
    </source>
</evidence>
<evidence type="ECO:0000313" key="14">
    <source>
        <dbReference type="Proteomes" id="UP000001307"/>
    </source>
</evidence>
<keyword evidence="8" id="KW-0812">Transmembrane</keyword>
<dbReference type="PANTHER" id="PTHR46769">
    <property type="entry name" value="POLYCYSTIC KIDNEY AND HEPATIC DISEASE 1 (AUTOSOMAL RECESSIVE)-LIKE 1"/>
    <property type="match status" value="1"/>
</dbReference>
<keyword evidence="5" id="KW-1003">Cell membrane</keyword>
<dbReference type="InterPro" id="IPR025155">
    <property type="entry name" value="WxxW_domain"/>
</dbReference>
<dbReference type="InterPro" id="IPR055401">
    <property type="entry name" value="CEMIP_beta-hel_dom"/>
</dbReference>
<dbReference type="Pfam" id="PF01833">
    <property type="entry name" value="TIG"/>
    <property type="match status" value="4"/>
</dbReference>
<proteinExistence type="predicted"/>
<gene>
    <name evidence="13" type="ORF">GSOID_T00005742001</name>
</gene>
<evidence type="ECO:0000256" key="7">
    <source>
        <dbReference type="ARBA" id="ARBA00022729"/>
    </source>
</evidence>
<evidence type="ECO:0000256" key="4">
    <source>
        <dbReference type="ARBA" id="ARBA00004613"/>
    </source>
</evidence>
<feature type="chain" id="PRO_5003191114" description="G8 domain-containing protein" evidence="11">
    <location>
        <begin position="19"/>
        <end position="2987"/>
    </location>
</feature>
<dbReference type="SUPFAM" id="SSF81296">
    <property type="entry name" value="E set domains"/>
    <property type="match status" value="4"/>
</dbReference>
<evidence type="ECO:0000256" key="2">
    <source>
        <dbReference type="ARBA" id="ARBA00004236"/>
    </source>
</evidence>
<keyword evidence="8" id="KW-1133">Transmembrane helix</keyword>
<dbReference type="EMBL" id="FN653033">
    <property type="protein sequence ID" value="CBY08901.1"/>
    <property type="molecule type" value="Genomic_DNA"/>
</dbReference>
<keyword evidence="14" id="KW-1185">Reference proteome</keyword>
<organism evidence="13">
    <name type="scientific">Oikopleura dioica</name>
    <name type="common">Tunicate</name>
    <dbReference type="NCBI Taxonomy" id="34765"/>
    <lineage>
        <taxon>Eukaryota</taxon>
        <taxon>Metazoa</taxon>
        <taxon>Chordata</taxon>
        <taxon>Tunicata</taxon>
        <taxon>Appendicularia</taxon>
        <taxon>Copelata</taxon>
        <taxon>Oikopleuridae</taxon>
        <taxon>Oikopleura</taxon>
    </lineage>
</organism>
<comment type="subcellular location">
    <subcellularLocation>
        <location evidence="2">Cell membrane</location>
    </subcellularLocation>
    <subcellularLocation>
        <location evidence="3">Cell projection</location>
    </subcellularLocation>
    <subcellularLocation>
        <location evidence="1">Membrane</location>
        <topology evidence="1">Single-pass membrane protein</topology>
    </subcellularLocation>
    <subcellularLocation>
        <location evidence="4">Secreted</location>
    </subcellularLocation>
</comment>
<dbReference type="PANTHER" id="PTHR46769:SF2">
    <property type="entry name" value="FIBROCYSTIN-L ISOFORM 2 PRECURSOR-RELATED"/>
    <property type="match status" value="1"/>
</dbReference>
<dbReference type="SMART" id="SM00710">
    <property type="entry name" value="PbH1"/>
    <property type="match status" value="9"/>
</dbReference>
<evidence type="ECO:0000313" key="13">
    <source>
        <dbReference type="EMBL" id="CBY08901.1"/>
    </source>
</evidence>
<dbReference type="CDD" id="cd00603">
    <property type="entry name" value="IPT_PCSR"/>
    <property type="match status" value="5"/>
</dbReference>
<feature type="domain" description="G8" evidence="12">
    <location>
        <begin position="1882"/>
        <end position="2013"/>
    </location>
</feature>
<dbReference type="InterPro" id="IPR013783">
    <property type="entry name" value="Ig-like_fold"/>
</dbReference>
<dbReference type="SUPFAM" id="SSF51126">
    <property type="entry name" value="Pectin lyase-like"/>
    <property type="match status" value="1"/>
</dbReference>
<dbReference type="Pfam" id="PF24606">
    <property type="entry name" value="CEMIP_beta-hel"/>
    <property type="match status" value="2"/>
</dbReference>
<dbReference type="GO" id="GO:0005886">
    <property type="term" value="C:plasma membrane"/>
    <property type="evidence" value="ECO:0007669"/>
    <property type="project" value="UniProtKB-SubCell"/>
</dbReference>
<feature type="signal peptide" evidence="11">
    <location>
        <begin position="1"/>
        <end position="18"/>
    </location>
</feature>
<dbReference type="Gene3D" id="2.60.40.10">
    <property type="entry name" value="Immunoglobulins"/>
    <property type="match status" value="4"/>
</dbReference>
<evidence type="ECO:0000259" key="12">
    <source>
        <dbReference type="PROSITE" id="PS51484"/>
    </source>
</evidence>
<evidence type="ECO:0000256" key="9">
    <source>
        <dbReference type="ARBA" id="ARBA00023180"/>
    </source>
</evidence>
<dbReference type="SMART" id="SM00429">
    <property type="entry name" value="IPT"/>
    <property type="match status" value="4"/>
</dbReference>